<protein>
    <recommendedName>
        <fullName evidence="3">Rpn family recombination-promoting nuclease/putative transposase</fullName>
    </recommendedName>
</protein>
<proteinExistence type="predicted"/>
<dbReference type="PANTHER" id="PTHR34613">
    <property type="entry name" value="SLL0800 PROTEIN"/>
    <property type="match status" value="1"/>
</dbReference>
<dbReference type="PANTHER" id="PTHR34613:SF1">
    <property type="entry name" value="SLL6017 PROTEIN"/>
    <property type="match status" value="1"/>
</dbReference>
<evidence type="ECO:0000313" key="1">
    <source>
        <dbReference type="EMBL" id="RCR68125.1"/>
    </source>
</evidence>
<dbReference type="RefSeq" id="WP_114407589.1">
    <property type="nucleotide sequence ID" value="NZ_QOWE01000015.1"/>
</dbReference>
<sequence length="285" mass="33073">MSQDYDKIFRENLATIILPLVRKTVGLNPIRLENLPEKLQRTVERIPDFLKKVVDVENDPYILHIEIQTTDTPDMVYRMLEYAAMMLRKYKLLVRQYVFYIGEGHARMPVQLETGTLRYQFTLVNLSEIPYQQFINSEKPEELILTILADFQQEKPREIISQILLNLHQLAPDHLQLGKFIRQLEILSQLRNFNSIVSEEAETMAHGFDITIDRLYIKGREEGIKTGIKEGVREGMENGVKIGKEQAQRKLIFSALRKNLLSTEQIAELLDIPIALVLDVQQKGI</sequence>
<dbReference type="Proteomes" id="UP000253383">
    <property type="component" value="Unassembled WGS sequence"/>
</dbReference>
<dbReference type="OrthoDB" id="714214at2"/>
<name>A0A368JLF9_9BACT</name>
<evidence type="ECO:0000313" key="2">
    <source>
        <dbReference type="Proteomes" id="UP000253383"/>
    </source>
</evidence>
<comment type="caution">
    <text evidence="1">The sequence shown here is derived from an EMBL/GenBank/DDBJ whole genome shotgun (WGS) entry which is preliminary data.</text>
</comment>
<evidence type="ECO:0008006" key="3">
    <source>
        <dbReference type="Google" id="ProtNLM"/>
    </source>
</evidence>
<reference evidence="1 2" key="1">
    <citation type="submission" date="2018-07" db="EMBL/GenBank/DDBJ databases">
        <title>Genome analysis of Larkinella rosea.</title>
        <authorList>
            <person name="Zhou Z."/>
            <person name="Wang G."/>
        </authorList>
    </citation>
    <scope>NUCLEOTIDE SEQUENCE [LARGE SCALE GENOMIC DNA]</scope>
    <source>
        <strain evidence="2">zzj9</strain>
    </source>
</reference>
<gene>
    <name evidence="1" type="ORF">DUE52_18870</name>
</gene>
<dbReference type="EMBL" id="QOWE01000015">
    <property type="protein sequence ID" value="RCR68125.1"/>
    <property type="molecule type" value="Genomic_DNA"/>
</dbReference>
<organism evidence="1 2">
    <name type="scientific">Larkinella punicea</name>
    <dbReference type="NCBI Taxonomy" id="2315727"/>
    <lineage>
        <taxon>Bacteria</taxon>
        <taxon>Pseudomonadati</taxon>
        <taxon>Bacteroidota</taxon>
        <taxon>Cytophagia</taxon>
        <taxon>Cytophagales</taxon>
        <taxon>Spirosomataceae</taxon>
        <taxon>Larkinella</taxon>
    </lineage>
</organism>
<accession>A0A368JLF9</accession>
<keyword evidence="2" id="KW-1185">Reference proteome</keyword>
<dbReference type="AlphaFoldDB" id="A0A368JLF9"/>